<dbReference type="InterPro" id="IPR018222">
    <property type="entry name" value="Nuclear_transport_factor_2_euk"/>
</dbReference>
<dbReference type="Ensembl" id="ENSCMIT00000005549.1">
    <property type="protein sequence ID" value="ENSCMIP00000005363.1"/>
    <property type="gene ID" value="ENSCMIG00000003122.1"/>
</dbReference>
<keyword evidence="3" id="KW-0677">Repeat</keyword>
<evidence type="ECO:0000256" key="4">
    <source>
        <dbReference type="ARBA" id="ARBA00023242"/>
    </source>
</evidence>
<dbReference type="SUPFAM" id="SSF46934">
    <property type="entry name" value="UBA-like"/>
    <property type="match status" value="1"/>
</dbReference>
<dbReference type="Proteomes" id="UP000314986">
    <property type="component" value="Unassembled WGS sequence"/>
</dbReference>
<dbReference type="InterPro" id="IPR009060">
    <property type="entry name" value="UBA-like_sf"/>
</dbReference>
<feature type="domain" description="TAP-C" evidence="6">
    <location>
        <begin position="87"/>
        <end position="109"/>
    </location>
</feature>
<dbReference type="PROSITE" id="PS51281">
    <property type="entry name" value="TAP_C"/>
    <property type="match status" value="1"/>
</dbReference>
<evidence type="ECO:0000256" key="1">
    <source>
        <dbReference type="ARBA" id="ARBA00004123"/>
    </source>
</evidence>
<comment type="subcellular location">
    <subcellularLocation>
        <location evidence="1">Nucleus</location>
    </subcellularLocation>
</comment>
<dbReference type="Pfam" id="PF22602">
    <property type="entry name" value="NXF_NTF2"/>
    <property type="match status" value="1"/>
</dbReference>
<dbReference type="PANTHER" id="PTHR10662">
    <property type="entry name" value="NUCLEAR RNA EXPORT FACTOR"/>
    <property type="match status" value="1"/>
</dbReference>
<reference evidence="7" key="5">
    <citation type="submission" date="2025-09" db="UniProtKB">
        <authorList>
            <consortium name="Ensembl"/>
        </authorList>
    </citation>
    <scope>IDENTIFICATION</scope>
</reference>
<dbReference type="GO" id="GO:0003723">
    <property type="term" value="F:RNA binding"/>
    <property type="evidence" value="ECO:0007669"/>
    <property type="project" value="TreeGrafter"/>
</dbReference>
<evidence type="ECO:0000259" key="6">
    <source>
        <dbReference type="PROSITE" id="PS51281"/>
    </source>
</evidence>
<dbReference type="GeneTree" id="ENSGT00390000007539"/>
<dbReference type="InterPro" id="IPR005637">
    <property type="entry name" value="TAP_C_dom"/>
</dbReference>
<sequence length="109" mass="11943">ANHLSVVFQHTLLCFSVYGVFKEVDGKSRDSVRAFSRVFVAVPAENAGLCIVNDQLFIRNATTEEIRKAFATPAPTPSSSPVPTLAAPQQEMLQAFSLQSGMNIEWSQK</sequence>
<evidence type="ECO:0008006" key="9">
    <source>
        <dbReference type="Google" id="ProtNLM"/>
    </source>
</evidence>
<name>A0A4W3GN91_CALMI</name>
<dbReference type="GO" id="GO:0005634">
    <property type="term" value="C:nucleus"/>
    <property type="evidence" value="ECO:0007669"/>
    <property type="project" value="UniProtKB-SubCell"/>
</dbReference>
<dbReference type="Gene3D" id="3.10.450.50">
    <property type="match status" value="1"/>
</dbReference>
<dbReference type="PROSITE" id="PS50177">
    <property type="entry name" value="NTF2_DOMAIN"/>
    <property type="match status" value="1"/>
</dbReference>
<protein>
    <recommendedName>
        <fullName evidence="9">NTF2 domain-containing protein</fullName>
    </recommendedName>
</protein>
<feature type="domain" description="NTF2" evidence="5">
    <location>
        <begin position="17"/>
        <end position="58"/>
    </location>
</feature>
<dbReference type="AlphaFoldDB" id="A0A4W3GN91"/>
<keyword evidence="4" id="KW-0539">Nucleus</keyword>
<reference evidence="8" key="1">
    <citation type="journal article" date="2006" name="Science">
        <title>Ancient noncoding elements conserved in the human genome.</title>
        <authorList>
            <person name="Venkatesh B."/>
            <person name="Kirkness E.F."/>
            <person name="Loh Y.H."/>
            <person name="Halpern A.L."/>
            <person name="Lee A.P."/>
            <person name="Johnson J."/>
            <person name="Dandona N."/>
            <person name="Viswanathan L.D."/>
            <person name="Tay A."/>
            <person name="Venter J.C."/>
            <person name="Strausberg R.L."/>
            <person name="Brenner S."/>
        </authorList>
    </citation>
    <scope>NUCLEOTIDE SEQUENCE [LARGE SCALE GENOMIC DNA]</scope>
</reference>
<organism evidence="7 8">
    <name type="scientific">Callorhinchus milii</name>
    <name type="common">Ghost shark</name>
    <dbReference type="NCBI Taxonomy" id="7868"/>
    <lineage>
        <taxon>Eukaryota</taxon>
        <taxon>Metazoa</taxon>
        <taxon>Chordata</taxon>
        <taxon>Craniata</taxon>
        <taxon>Vertebrata</taxon>
        <taxon>Chondrichthyes</taxon>
        <taxon>Holocephali</taxon>
        <taxon>Chimaeriformes</taxon>
        <taxon>Callorhinchidae</taxon>
        <taxon>Callorhinchus</taxon>
    </lineage>
</organism>
<evidence type="ECO:0000259" key="5">
    <source>
        <dbReference type="PROSITE" id="PS50177"/>
    </source>
</evidence>
<evidence type="ECO:0000313" key="7">
    <source>
        <dbReference type="Ensembl" id="ENSCMIP00000005363.1"/>
    </source>
</evidence>
<reference evidence="7" key="4">
    <citation type="submission" date="2025-08" db="UniProtKB">
        <authorList>
            <consortium name="Ensembl"/>
        </authorList>
    </citation>
    <scope>IDENTIFICATION</scope>
</reference>
<reference evidence="8" key="2">
    <citation type="journal article" date="2007" name="PLoS Biol.">
        <title>Survey sequencing and comparative analysis of the elephant shark (Callorhinchus milii) genome.</title>
        <authorList>
            <person name="Venkatesh B."/>
            <person name="Kirkness E.F."/>
            <person name="Loh Y.H."/>
            <person name="Halpern A.L."/>
            <person name="Lee A.P."/>
            <person name="Johnson J."/>
            <person name="Dandona N."/>
            <person name="Viswanathan L.D."/>
            <person name="Tay A."/>
            <person name="Venter J.C."/>
            <person name="Strausberg R.L."/>
            <person name="Brenner S."/>
        </authorList>
    </citation>
    <scope>NUCLEOTIDE SEQUENCE [LARGE SCALE GENOMIC DNA]</scope>
</reference>
<dbReference type="Gene3D" id="1.10.8.10">
    <property type="entry name" value="DNA helicase RuvA subunit, C-terminal domain"/>
    <property type="match status" value="1"/>
</dbReference>
<dbReference type="PANTHER" id="PTHR10662:SF22">
    <property type="entry name" value="NUCLEAR RNA EXPORT FACTOR 1"/>
    <property type="match status" value="1"/>
</dbReference>
<keyword evidence="8" id="KW-1185">Reference proteome</keyword>
<dbReference type="InterPro" id="IPR032710">
    <property type="entry name" value="NTF2-like_dom_sf"/>
</dbReference>
<reference evidence="8" key="3">
    <citation type="journal article" date="2014" name="Nature">
        <title>Elephant shark genome provides unique insights into gnathostome evolution.</title>
        <authorList>
            <consortium name="International Elephant Shark Genome Sequencing Consortium"/>
            <person name="Venkatesh B."/>
            <person name="Lee A.P."/>
            <person name="Ravi V."/>
            <person name="Maurya A.K."/>
            <person name="Lian M.M."/>
            <person name="Swann J.B."/>
            <person name="Ohta Y."/>
            <person name="Flajnik M.F."/>
            <person name="Sutoh Y."/>
            <person name="Kasahara M."/>
            <person name="Hoon S."/>
            <person name="Gangu V."/>
            <person name="Roy S.W."/>
            <person name="Irimia M."/>
            <person name="Korzh V."/>
            <person name="Kondrychyn I."/>
            <person name="Lim Z.W."/>
            <person name="Tay B.H."/>
            <person name="Tohari S."/>
            <person name="Kong K.W."/>
            <person name="Ho S."/>
            <person name="Lorente-Galdos B."/>
            <person name="Quilez J."/>
            <person name="Marques-Bonet T."/>
            <person name="Raney B.J."/>
            <person name="Ingham P.W."/>
            <person name="Tay A."/>
            <person name="Hillier L.W."/>
            <person name="Minx P."/>
            <person name="Boehm T."/>
            <person name="Wilson R.K."/>
            <person name="Brenner S."/>
            <person name="Warren W.C."/>
        </authorList>
    </citation>
    <scope>NUCLEOTIDE SEQUENCE [LARGE SCALE GENOMIC DNA]</scope>
</reference>
<evidence type="ECO:0000313" key="8">
    <source>
        <dbReference type="Proteomes" id="UP000314986"/>
    </source>
</evidence>
<evidence type="ECO:0000256" key="2">
    <source>
        <dbReference type="ARBA" id="ARBA00022614"/>
    </source>
</evidence>
<proteinExistence type="predicted"/>
<dbReference type="Pfam" id="PF03943">
    <property type="entry name" value="TAP_C"/>
    <property type="match status" value="1"/>
</dbReference>
<accession>A0A4W3GN91</accession>
<dbReference type="SUPFAM" id="SSF54427">
    <property type="entry name" value="NTF2-like"/>
    <property type="match status" value="1"/>
</dbReference>
<keyword evidence="2" id="KW-0433">Leucine-rich repeat</keyword>
<evidence type="ECO:0000256" key="3">
    <source>
        <dbReference type="ARBA" id="ARBA00022737"/>
    </source>
</evidence>
<dbReference type="InterPro" id="IPR030217">
    <property type="entry name" value="NXF_fam"/>
</dbReference>
<dbReference type="GO" id="GO:0016973">
    <property type="term" value="P:poly(A)+ mRNA export from nucleus"/>
    <property type="evidence" value="ECO:0007669"/>
    <property type="project" value="TreeGrafter"/>
</dbReference>
<dbReference type="InterPro" id="IPR002075">
    <property type="entry name" value="NTF2_dom"/>
</dbReference>